<dbReference type="Pfam" id="PF03732">
    <property type="entry name" value="Retrotrans_gag"/>
    <property type="match status" value="1"/>
</dbReference>
<feature type="domain" description="Integrase catalytic" evidence="8">
    <location>
        <begin position="1468"/>
        <end position="1561"/>
    </location>
</feature>
<dbReference type="InterPro" id="IPR043502">
    <property type="entry name" value="DNA/RNA_pol_sf"/>
</dbReference>
<feature type="region of interest" description="Disordered" evidence="6">
    <location>
        <begin position="510"/>
        <end position="552"/>
    </location>
</feature>
<dbReference type="SUPFAM" id="SSF53098">
    <property type="entry name" value="Ribonuclease H-like"/>
    <property type="match status" value="1"/>
</dbReference>
<evidence type="ECO:0000313" key="12">
    <source>
        <dbReference type="EMBL" id="CAN65984.1"/>
    </source>
</evidence>
<feature type="compositionally biased region" description="Basic and acidic residues" evidence="6">
    <location>
        <begin position="538"/>
        <end position="552"/>
    </location>
</feature>
<keyword evidence="2" id="KW-0548">Nucleotidyltransferase</keyword>
<dbReference type="InterPro" id="IPR021109">
    <property type="entry name" value="Peptidase_aspartic_dom_sf"/>
</dbReference>
<evidence type="ECO:0000259" key="8">
    <source>
        <dbReference type="Pfam" id="PF00665"/>
    </source>
</evidence>
<dbReference type="Gene3D" id="3.10.10.10">
    <property type="entry name" value="HIV Type 1 Reverse Transcriptase, subunit A, domain 1"/>
    <property type="match status" value="1"/>
</dbReference>
<dbReference type="InterPro" id="IPR005162">
    <property type="entry name" value="Retrotrans_gag_dom"/>
</dbReference>
<dbReference type="GO" id="GO:0003676">
    <property type="term" value="F:nucleic acid binding"/>
    <property type="evidence" value="ECO:0007669"/>
    <property type="project" value="InterPro"/>
</dbReference>
<dbReference type="Pfam" id="PF00665">
    <property type="entry name" value="rve"/>
    <property type="match status" value="1"/>
</dbReference>
<dbReference type="InterPro" id="IPR012337">
    <property type="entry name" value="RNaseH-like_sf"/>
</dbReference>
<dbReference type="GO" id="GO:0015074">
    <property type="term" value="P:DNA integration"/>
    <property type="evidence" value="ECO:0007669"/>
    <property type="project" value="InterPro"/>
</dbReference>
<keyword evidence="4" id="KW-0255">Endonuclease</keyword>
<feature type="domain" description="Retrotransposon gag" evidence="9">
    <location>
        <begin position="123"/>
        <end position="216"/>
    </location>
</feature>
<dbReference type="Gene3D" id="1.10.340.70">
    <property type="match status" value="1"/>
</dbReference>
<feature type="compositionally biased region" description="Basic and acidic residues" evidence="6">
    <location>
        <begin position="2170"/>
        <end position="2179"/>
    </location>
</feature>
<feature type="domain" description="Integrase zinc-binding" evidence="11">
    <location>
        <begin position="1390"/>
        <end position="1446"/>
    </location>
</feature>
<keyword evidence="4" id="KW-0378">Hydrolase</keyword>
<keyword evidence="5" id="KW-0511">Multifunctional enzyme</keyword>
<dbReference type="InterPro" id="IPR043128">
    <property type="entry name" value="Rev_trsase/Diguanyl_cyclase"/>
</dbReference>
<evidence type="ECO:0000256" key="5">
    <source>
        <dbReference type="ARBA" id="ARBA00023268"/>
    </source>
</evidence>
<feature type="compositionally biased region" description="Polar residues" evidence="6">
    <location>
        <begin position="1853"/>
        <end position="1873"/>
    </location>
</feature>
<dbReference type="InterPro" id="IPR000477">
    <property type="entry name" value="RT_dom"/>
</dbReference>
<dbReference type="FunFam" id="3.10.20.370:FF:000001">
    <property type="entry name" value="Retrovirus-related Pol polyprotein from transposon 17.6-like protein"/>
    <property type="match status" value="1"/>
</dbReference>
<feature type="domain" description="Reverse transcriptase/retrotransposon-derived protein RNase H-like" evidence="10">
    <location>
        <begin position="1177"/>
        <end position="1274"/>
    </location>
</feature>
<evidence type="ECO:0000256" key="1">
    <source>
        <dbReference type="ARBA" id="ARBA00022679"/>
    </source>
</evidence>
<dbReference type="GO" id="GO:0016779">
    <property type="term" value="F:nucleotidyltransferase activity"/>
    <property type="evidence" value="ECO:0007669"/>
    <property type="project" value="UniProtKB-KW"/>
</dbReference>
<feature type="compositionally biased region" description="Basic and acidic residues" evidence="6">
    <location>
        <begin position="7"/>
        <end position="22"/>
    </location>
</feature>
<feature type="compositionally biased region" description="Low complexity" evidence="6">
    <location>
        <begin position="2278"/>
        <end position="2292"/>
    </location>
</feature>
<dbReference type="PANTHER" id="PTHR37984">
    <property type="entry name" value="PROTEIN CBG26694"/>
    <property type="match status" value="1"/>
</dbReference>
<name>A5BTM1_VITVI</name>
<dbReference type="EMBL" id="AM470637">
    <property type="protein sequence ID" value="CAN65984.1"/>
    <property type="molecule type" value="Genomic_DNA"/>
</dbReference>
<feature type="compositionally biased region" description="Basic and acidic residues" evidence="6">
    <location>
        <begin position="481"/>
        <end position="494"/>
    </location>
</feature>
<dbReference type="InterPro" id="IPR041588">
    <property type="entry name" value="Integrase_H2C2"/>
</dbReference>
<evidence type="ECO:0000256" key="6">
    <source>
        <dbReference type="SAM" id="MobiDB-lite"/>
    </source>
</evidence>
<dbReference type="Gene3D" id="2.40.70.10">
    <property type="entry name" value="Acid Proteases"/>
    <property type="match status" value="1"/>
</dbReference>
<feature type="region of interest" description="Disordered" evidence="6">
    <location>
        <begin position="469"/>
        <end position="494"/>
    </location>
</feature>
<proteinExistence type="predicted"/>
<organism evidence="12">
    <name type="scientific">Vitis vinifera</name>
    <name type="common">Grape</name>
    <dbReference type="NCBI Taxonomy" id="29760"/>
    <lineage>
        <taxon>Eukaryota</taxon>
        <taxon>Viridiplantae</taxon>
        <taxon>Streptophyta</taxon>
        <taxon>Embryophyta</taxon>
        <taxon>Tracheophyta</taxon>
        <taxon>Spermatophyta</taxon>
        <taxon>Magnoliopsida</taxon>
        <taxon>eudicotyledons</taxon>
        <taxon>Gunneridae</taxon>
        <taxon>Pentapetalae</taxon>
        <taxon>rosids</taxon>
        <taxon>Vitales</taxon>
        <taxon>Vitaceae</taxon>
        <taxon>Viteae</taxon>
        <taxon>Vitis</taxon>
    </lineage>
</organism>
<evidence type="ECO:0000259" key="10">
    <source>
        <dbReference type="Pfam" id="PF17919"/>
    </source>
</evidence>
<feature type="compositionally biased region" description="Pro residues" evidence="6">
    <location>
        <begin position="1907"/>
        <end position="1926"/>
    </location>
</feature>
<feature type="compositionally biased region" description="Basic and acidic residues" evidence="6">
    <location>
        <begin position="35"/>
        <end position="58"/>
    </location>
</feature>
<dbReference type="CDD" id="cd00303">
    <property type="entry name" value="retropepsin_like"/>
    <property type="match status" value="1"/>
</dbReference>
<dbReference type="InterPro" id="IPR050951">
    <property type="entry name" value="Retrovirus_Pol_polyprotein"/>
</dbReference>
<dbReference type="InterPro" id="IPR041577">
    <property type="entry name" value="RT_RNaseH_2"/>
</dbReference>
<dbReference type="InterPro" id="IPR036397">
    <property type="entry name" value="RNaseH_sf"/>
</dbReference>
<dbReference type="SUPFAM" id="SSF50630">
    <property type="entry name" value="Acid proteases"/>
    <property type="match status" value="1"/>
</dbReference>
<evidence type="ECO:0000256" key="4">
    <source>
        <dbReference type="ARBA" id="ARBA00022759"/>
    </source>
</evidence>
<dbReference type="Gene3D" id="3.30.70.270">
    <property type="match status" value="3"/>
</dbReference>
<feature type="region of interest" description="Disordered" evidence="6">
    <location>
        <begin position="34"/>
        <end position="61"/>
    </location>
</feature>
<keyword evidence="1" id="KW-0808">Transferase</keyword>
<dbReference type="CDD" id="cd01647">
    <property type="entry name" value="RT_LTR"/>
    <property type="match status" value="1"/>
</dbReference>
<feature type="region of interest" description="Disordered" evidence="6">
    <location>
        <begin position="1733"/>
        <end position="1755"/>
    </location>
</feature>
<dbReference type="Gene3D" id="3.30.420.10">
    <property type="entry name" value="Ribonuclease H-like superfamily/Ribonuclease H"/>
    <property type="match status" value="1"/>
</dbReference>
<dbReference type="FunFam" id="3.30.70.270:FF:000020">
    <property type="entry name" value="Transposon Tf2-6 polyprotein-like Protein"/>
    <property type="match status" value="1"/>
</dbReference>
<dbReference type="Pfam" id="PF00078">
    <property type="entry name" value="RVT_1"/>
    <property type="match status" value="1"/>
</dbReference>
<protein>
    <submittedName>
        <fullName evidence="12">Uncharacterized protein</fullName>
    </submittedName>
</protein>
<feature type="region of interest" description="Disordered" evidence="6">
    <location>
        <begin position="1846"/>
        <end position="1873"/>
    </location>
</feature>
<dbReference type="SUPFAM" id="SSF56672">
    <property type="entry name" value="DNA/RNA polymerases"/>
    <property type="match status" value="1"/>
</dbReference>
<dbReference type="Pfam" id="PF17919">
    <property type="entry name" value="RT_RNaseH_2"/>
    <property type="match status" value="1"/>
</dbReference>
<gene>
    <name evidence="12" type="ORF">VITISV_027066</name>
</gene>
<feature type="compositionally biased region" description="Basic residues" evidence="6">
    <location>
        <begin position="1946"/>
        <end position="1960"/>
    </location>
</feature>
<dbReference type="InterPro" id="IPR001584">
    <property type="entry name" value="Integrase_cat-core"/>
</dbReference>
<reference evidence="12" key="1">
    <citation type="journal article" date="2007" name="PLoS ONE">
        <title>The first genome sequence of an elite grapevine cultivar (Pinot noir Vitis vinifera L.): coping with a highly heterozygous genome.</title>
        <authorList>
            <person name="Velasco R."/>
            <person name="Zharkikh A."/>
            <person name="Troggio M."/>
            <person name="Cartwright D.A."/>
            <person name="Cestaro A."/>
            <person name="Pruss D."/>
            <person name="Pindo M."/>
            <person name="FitzGerald L.M."/>
            <person name="Vezzulli S."/>
            <person name="Reid J."/>
            <person name="Malacarne G."/>
            <person name="Iliev D."/>
            <person name="Coppola G."/>
            <person name="Wardell B."/>
            <person name="Micheletti D."/>
            <person name="Macalma T."/>
            <person name="Facci M."/>
            <person name="Mitchell J.T."/>
            <person name="Perazzolli M."/>
            <person name="Eldredge G."/>
            <person name="Gatto P."/>
            <person name="Oyzerski R."/>
            <person name="Moretto M."/>
            <person name="Gutin N."/>
            <person name="Stefanini M."/>
            <person name="Chen Y."/>
            <person name="Segala C."/>
            <person name="Davenport C."/>
            <person name="Dematte L."/>
            <person name="Mraz A."/>
            <person name="Battilana J."/>
            <person name="Stormo K."/>
            <person name="Costa F."/>
            <person name="Tao Q."/>
            <person name="Si-Ammour A."/>
            <person name="Harkins T."/>
            <person name="Lackey A."/>
            <person name="Perbost C."/>
            <person name="Taillon B."/>
            <person name="Stella A."/>
            <person name="Solovyev V."/>
            <person name="Fawcett J.A."/>
            <person name="Sterck L."/>
            <person name="Vandepoele K."/>
            <person name="Grando S.M."/>
            <person name="Toppo S."/>
            <person name="Moser C."/>
            <person name="Lanchbury J."/>
            <person name="Bogden R."/>
            <person name="Skolnick M."/>
            <person name="Sgaramella V."/>
            <person name="Bhatnagar S.K."/>
            <person name="Fontana P."/>
            <person name="Gutin A."/>
            <person name="Van de Peer Y."/>
            <person name="Salamini F."/>
            <person name="Viola R."/>
        </authorList>
    </citation>
    <scope>NUCLEOTIDE SEQUENCE</scope>
</reference>
<feature type="region of interest" description="Disordered" evidence="6">
    <location>
        <begin position="2236"/>
        <end position="2292"/>
    </location>
</feature>
<dbReference type="GO" id="GO:0004519">
    <property type="term" value="F:endonuclease activity"/>
    <property type="evidence" value="ECO:0007669"/>
    <property type="project" value="UniProtKB-KW"/>
</dbReference>
<feature type="region of interest" description="Disordered" evidence="6">
    <location>
        <begin position="1"/>
        <end position="22"/>
    </location>
</feature>
<feature type="region of interest" description="Disordered" evidence="6">
    <location>
        <begin position="2162"/>
        <end position="2184"/>
    </location>
</feature>
<keyword evidence="3" id="KW-0540">Nuclease</keyword>
<evidence type="ECO:0000259" key="9">
    <source>
        <dbReference type="Pfam" id="PF03732"/>
    </source>
</evidence>
<evidence type="ECO:0000259" key="7">
    <source>
        <dbReference type="Pfam" id="PF00078"/>
    </source>
</evidence>
<accession>A5BTM1</accession>
<dbReference type="PANTHER" id="PTHR37984:SF5">
    <property type="entry name" value="PROTEIN NYNRIN-LIKE"/>
    <property type="match status" value="1"/>
</dbReference>
<dbReference type="CDD" id="cd09274">
    <property type="entry name" value="RNase_HI_RT_Ty3"/>
    <property type="match status" value="1"/>
</dbReference>
<evidence type="ECO:0000256" key="2">
    <source>
        <dbReference type="ARBA" id="ARBA00022695"/>
    </source>
</evidence>
<dbReference type="Pfam" id="PF17921">
    <property type="entry name" value="Integrase_H2C2"/>
    <property type="match status" value="1"/>
</dbReference>
<sequence length="2292" mass="261916">MPNWIRDSGERLVKRETPHNKELELSLNIMEATPEDQHSHHGHQDNPNEFRSMRDRMHPPRMSAPSCIVPPTEQLVIRPHIVPLLPTFHGMESENPYAHIKEFEDVCNTFQEGGASIDLIRLKLFPFTLKDKAKIWLNSLRPRSIRTCTDLQAEFLKKFFPTHRTNGLKRQISNFSTKENEKFYECWERYMETINACPHHGFDTWLLVSYFYDGMSSSMKQLLETMCGGDFMSKNPEEAMDFLSYVAEVSRGWDEPNKGEVGKMKSQLNTFNAKAGMSTLNEDVDMKAKFTAMIRRLEELELKKIHEVQAVAETPVQVKPCTICQSYEHLVEECPTIPTAREMFGDQANVIGQFKPNNNASYGNTYNSSWGNHPNFSWKPRAPQYQQSAQPSQQASSLEQAIVNLSKVVGDFVGDQKSINAQLSQTIDSVENTLNKRMDGMQNDLSQNIDNLQYSISRLTNLNTVQEKGRFPSQPHQNPKGIHEVETHEGESSQVRDVKALITLRSGKKVELPTPKPHVEEEEEKETKKREKIKGKKKDINEGKEDHDSTVNANPEKELIKEEMLKKHTSPPFPQALHGKKGIRNASEILEVLRQVKVNIPLLDMIKQVPTYAKFLKDLCTIKRGLNVNKKAFLTEQVSAIIQCKSPLKYKDTGCPTISVMIGGKVVEKALLDLGASVNLLPYSVYKQLGLGELKPTSITLSLADRSVKIPRGIIEDVLVQVDNFYYLVDFVLLDTDPIVKEANYVPIILGRPFLTTSNAIINCRNGLIQLTFGNITLELNIFYMSKKLITPKEEEGSEEVCIIDTLTEEHCNQNMQDKLNESLRDLEEGLSEPSDVLATLQGWRRREEILPLFNKEEAQEAAKEETPNLNLKPLPMELKYTYLEENKQCPVVISSSLTTHQEISLLKFLRDEEAKPIRQPQRGLNPHLQEVVRAEVLKLLQAGIIYPISDSPWVSPTQVVPKKSGITVVQNEKGEEIATSLTSGWRVCIDYRKLNVVTRKDHFPLPFIDQVLERVSGHPFYCFLDGYSGYFQIEIDVEDQEKTTFTCPFGTYAYRRMPFGLCNAPATFQRCTFEECLVNLEAVLNRCIEKDLVLNWEKCHFMVHQGIVLGHIISKKGIEVDKAKVELIVKLPSPTTIKGVRQFLGHAGFYKRFIKDFSKLLKPLCELLAKDAKFIWDERCQRSFDQLKQFLTTTPIVRAPNWQLPFEVMCDASDFAIGVVLGQREDGKPYVIYYARKTLNEAQRSYTFTKKELLAVVFALDKFRAYLVGSFIIVFTDHSALKYLLTKQDAKARDKKGVENVVADYLSRLAIAHNSHVLPINDDFPEESLMLLEKTPWYAHIANYLVTGEVPSEWKAQDRKHLFAKIHAYYWEEPFLFKYCADQIIRKCVPEEEQQGILSHCHENACGGHFASKKTAMKVLQSGLSWPSLFKDAHTMCRSCDRCQRLEKLIRRNQMPMNPILIVDLFDVWGIDFMGPFPMSFGNSYILVGVDYVSKWVKAIPCKHNDHRVVLKFLKENIFSRFGVPKAIISDGGTHFCNRPFETLLAKYGVKHKVATPYHPQTSGQVEQANKGIKNILMKVVITSRKYWSIKLHDSLWAYRTAYKTILGMSPYRLVYGKACHLLVEVEYKAWWAIKRLNMDLIRAGAKRCLDLNEMEELRNDAYINSKVSKQRMKRWHDQLISNKEFRKGQRVLLYDSRLHIFAGKLKFKVDRSFHYSPRRIAKKLKEGLWKSRGAQKQGKNPWSAKFRNPKGAPAKSPLGCEIILQPQVVAAKSDPAAKTPLGYEMISQLRNTPLAHECHFAAFNPISQLRNALRNPQNLKTPIFTATPPFRRWFRSCETTPWHTSAKEELNQSNLPSDPHLSQVTRTPPTTFSETVMAKTRGAKSSSPSTRLRILREIPVQGAIPEPPRPLVVPPPVEDAPMSPPSRRYETRKPPTMPEASSSRAKKSGNRPPKKKARPPIEGNLDCKARPFHFELYLDTATFKLQPELRDSFHLLQRYHMEHLMTPRDFFYPRVALDFYQSMTTHQVWDPTIIHFTIDGRHGILKARHIAEALRIPYELARPEDYRRRGVLLEPLFRIFEGFFFGPHHLIMAALLYFEEKVHRKKPLRADAIPLLFPRLLCQILEHLGYPAEPQLERRRICREIFTLYKWTSMTAYGADQGAPIGPEHPEIPHPEQPEEPQPVEIPVDITTPASVVASTEPIPEEQIIATQTQHTAILRQIQHHLDILSTPEHPIPILSEPTEPSQAPPPIEQTMSSEEPTTGDAEASTLSILTSAAEPSSSHHPPATI</sequence>
<feature type="domain" description="Reverse transcriptase" evidence="7">
    <location>
        <begin position="976"/>
        <end position="1073"/>
    </location>
</feature>
<feature type="region of interest" description="Disordered" evidence="6">
    <location>
        <begin position="1900"/>
        <end position="1966"/>
    </location>
</feature>
<evidence type="ECO:0000259" key="11">
    <source>
        <dbReference type="Pfam" id="PF17921"/>
    </source>
</evidence>
<evidence type="ECO:0000256" key="3">
    <source>
        <dbReference type="ARBA" id="ARBA00022722"/>
    </source>
</evidence>